<dbReference type="InterPro" id="IPR021031">
    <property type="entry name" value="Hyphal-reg_cell_wall_N"/>
</dbReference>
<gene>
    <name evidence="7" type="primary">NCAS0J02330</name>
    <name evidence="7" type="ordered locus">NCAS_0J02330</name>
</gene>
<dbReference type="eggNOG" id="KOG1216">
    <property type="taxonomic scope" value="Eukaryota"/>
</dbReference>
<dbReference type="InParanoid" id="G0VL23"/>
<dbReference type="GO" id="GO:0005576">
    <property type="term" value="C:extracellular region"/>
    <property type="evidence" value="ECO:0007669"/>
    <property type="project" value="UniProtKB-SubCell"/>
</dbReference>
<dbReference type="AlphaFoldDB" id="G0VL23"/>
<keyword evidence="2" id="KW-0964">Secreted</keyword>
<dbReference type="RefSeq" id="XP_003678549.1">
    <property type="nucleotide sequence ID" value="XM_003678501.1"/>
</dbReference>
<evidence type="ECO:0000313" key="7">
    <source>
        <dbReference type="EMBL" id="CCC72212.1"/>
    </source>
</evidence>
<dbReference type="GO" id="GO:0009277">
    <property type="term" value="C:fungal-type cell wall"/>
    <property type="evidence" value="ECO:0007669"/>
    <property type="project" value="UniProtKB-ARBA"/>
</dbReference>
<reference key="2">
    <citation type="submission" date="2011-08" db="EMBL/GenBank/DDBJ databases">
        <title>Genome sequence of Naumovozyma castellii.</title>
        <authorList>
            <person name="Gordon J.L."/>
            <person name="Armisen D."/>
            <person name="Proux-Wera E."/>
            <person name="OhEigeartaigh S.S."/>
            <person name="Byrne K.P."/>
            <person name="Wolfe K.H."/>
        </authorList>
    </citation>
    <scope>NUCLEOTIDE SEQUENCE</scope>
    <source>
        <strain>Type strain:CBS 4309</strain>
    </source>
</reference>
<keyword evidence="4" id="KW-0325">Glycoprotein</keyword>
<evidence type="ECO:0000256" key="3">
    <source>
        <dbReference type="ARBA" id="ARBA00022729"/>
    </source>
</evidence>
<dbReference type="Proteomes" id="UP000001640">
    <property type="component" value="Chromosome 10"/>
</dbReference>
<reference evidence="7 8" key="1">
    <citation type="journal article" date="2011" name="Proc. Natl. Acad. Sci. U.S.A.">
        <title>Evolutionary erosion of yeast sex chromosomes by mating-type switching accidents.</title>
        <authorList>
            <person name="Gordon J.L."/>
            <person name="Armisen D."/>
            <person name="Proux-Wera E."/>
            <person name="Oheigeartaigh S.S."/>
            <person name="Byrne K.P."/>
            <person name="Wolfe K.H."/>
        </authorList>
    </citation>
    <scope>NUCLEOTIDE SEQUENCE [LARGE SCALE GENOMIC DNA]</scope>
    <source>
        <strain evidence="8">ATCC 76901 / BCRC 22586 / CBS 4309 / NBRC 1992 / NRRL Y-12630</strain>
    </source>
</reference>
<dbReference type="OMA" id="TDVVSYY"/>
<dbReference type="GeneID" id="96905908"/>
<name>G0VL23_NAUCA</name>
<dbReference type="EMBL" id="HE576761">
    <property type="protein sequence ID" value="CCC72212.1"/>
    <property type="molecule type" value="Genomic_DNA"/>
</dbReference>
<evidence type="ECO:0000256" key="4">
    <source>
        <dbReference type="ARBA" id="ARBA00023180"/>
    </source>
</evidence>
<dbReference type="KEGG" id="ncs:NCAS_0J02330"/>
<keyword evidence="3 5" id="KW-0732">Signal</keyword>
<evidence type="ECO:0000259" key="6">
    <source>
        <dbReference type="Pfam" id="PF11765"/>
    </source>
</evidence>
<dbReference type="InterPro" id="IPR049451">
    <property type="entry name" value="AWP2-like_YTTT_rpt"/>
</dbReference>
<accession>G0VL23</accession>
<feature type="domain" description="Hyphally-regulated cell wall protein N-terminal" evidence="6">
    <location>
        <begin position="16"/>
        <end position="331"/>
    </location>
</feature>
<dbReference type="STRING" id="1064592.G0VL23"/>
<evidence type="ECO:0000313" key="8">
    <source>
        <dbReference type="Proteomes" id="UP000001640"/>
    </source>
</evidence>
<evidence type="ECO:0000256" key="5">
    <source>
        <dbReference type="SAM" id="SignalP"/>
    </source>
</evidence>
<comment type="subcellular location">
    <subcellularLocation>
        <location evidence="1">Secreted</location>
    </subcellularLocation>
</comment>
<proteinExistence type="predicted"/>
<evidence type="ECO:0000256" key="2">
    <source>
        <dbReference type="ARBA" id="ARBA00022525"/>
    </source>
</evidence>
<keyword evidence="8" id="KW-1185">Reference proteome</keyword>
<evidence type="ECO:0000256" key="1">
    <source>
        <dbReference type="ARBA" id="ARBA00004613"/>
    </source>
</evidence>
<dbReference type="HOGENOM" id="CLU_361715_0_0_1"/>
<organism evidence="7 8">
    <name type="scientific">Naumovozyma castellii</name>
    <name type="common">Yeast</name>
    <name type="synonym">Saccharomyces castellii</name>
    <dbReference type="NCBI Taxonomy" id="27288"/>
    <lineage>
        <taxon>Eukaryota</taxon>
        <taxon>Fungi</taxon>
        <taxon>Dikarya</taxon>
        <taxon>Ascomycota</taxon>
        <taxon>Saccharomycotina</taxon>
        <taxon>Saccharomycetes</taxon>
        <taxon>Saccharomycetales</taxon>
        <taxon>Saccharomycetaceae</taxon>
        <taxon>Naumovozyma</taxon>
    </lineage>
</organism>
<sequence length="773" mass="81064">MVTLYSVFTRIAVPILAVPLVKGLEISTNTVLDGNVPANEAVTINSGAYLALIHGITQSISGDLKVDGSLFIGDTNSADPGMKVTLGNIDNSGTIVIDNRNATTGSTLNIGGSTFENDGYMYVAGSSTGIVNSWNIQPVDSIVNKGTMQFSQDKPGGLPEVVLIANSIINDGTICLKNAKSRLQAQIDGNGCINVGDNAMFVIKERQYGVLGNQTLYMSSNTSVVYAGSAALTDNIHVAGFGNGNFLTFRTSITGWNYDANTGILSVNLFIFINHQFNIGKGYNPDLFQMRSITNNVTPDLVNNALVYEGVPPDISRPSACAPCQTIPWIPFPLEVPPPYTTTVTQSNSTIRELVSFYSTLSGTATVIASSIYTLPPLITEPVTYTKTVTANGTTITQVVTSFPNTITSSSNTISLITSSAQLALTSSEPSTSDEDIMPPPFTTILITGSTTETVIISYFTTTDSQGDPSAGFTRYPVPVSSLPSPYTTTLISGSSSETDIVSFYTTTDSSGKAAIGTTTYPVPVTSVPAPYTTTVVSGSHTETDIVSFYTTTDASGHAAIGTTTYPAPVTSVPAPYTTTVVSGSYTETDIVSFYTTTNANGAAVVATTTYALTTAHTSYPNWNMTKPSLSNSINSNAFITVTISTDKTTIVSVQSCPGGVCSFSVDSSKIIVSEVSNAATNIVKSGSGTGNIASVSNPIVTEYPTSLGDETSTSTLRKTITEKKTSVSASDVQDSGTALHSPEISTYAGSGSRYLMNNFVVYFVGLLFLGLV</sequence>
<protein>
    <recommendedName>
        <fullName evidence="6">Hyphally-regulated cell wall protein N-terminal domain-containing protein</fullName>
    </recommendedName>
</protein>
<feature type="chain" id="PRO_5003410902" description="Hyphally-regulated cell wall protein N-terminal domain-containing protein" evidence="5">
    <location>
        <begin position="24"/>
        <end position="773"/>
    </location>
</feature>
<dbReference type="Pfam" id="PF20646">
    <property type="entry name" value="Hpf1_C"/>
    <property type="match status" value="4"/>
</dbReference>
<dbReference type="Pfam" id="PF11765">
    <property type="entry name" value="Hyphal_reg_CWP"/>
    <property type="match status" value="1"/>
</dbReference>
<feature type="signal peptide" evidence="5">
    <location>
        <begin position="1"/>
        <end position="23"/>
    </location>
</feature>
<dbReference type="OrthoDB" id="4070328at2759"/>